<dbReference type="Proteomes" id="UP001329825">
    <property type="component" value="Chromosome 7"/>
</dbReference>
<sequence length="210" mass="23470">MSSASSPALPIVSSGLIAENETMDDTPTQAITAGENSLISIVFYQTLEYSRIEDRPLPPEILAANGGVEDETYQQSLVLHYISFLISGDLEIVDHCQWLFDECVNLINGTHPLTMENKKLLSAGQYCILSRIASGASTSLGKHHTAFKYIKLSILAWMETEKLMTDDQLEQLTPEKENLCHMYRVARVYKAIAMYCAGTDSNQDCHDEWE</sequence>
<accession>A0ABZ1D2U4</accession>
<reference evidence="1 2" key="1">
    <citation type="submission" date="2024-01" db="EMBL/GenBank/DDBJ databases">
        <title>Comparative genomics of Cryptococcus and Kwoniella reveals pathogenesis evolution and contrasting modes of karyotype evolution via chromosome fusion or intercentromeric recombination.</title>
        <authorList>
            <person name="Coelho M.A."/>
            <person name="David-Palma M."/>
            <person name="Shea T."/>
            <person name="Bowers K."/>
            <person name="McGinley-Smith S."/>
            <person name="Mohammad A.W."/>
            <person name="Gnirke A."/>
            <person name="Yurkov A.M."/>
            <person name="Nowrousian M."/>
            <person name="Sun S."/>
            <person name="Cuomo C.A."/>
            <person name="Heitman J."/>
        </authorList>
    </citation>
    <scope>NUCLEOTIDE SEQUENCE [LARGE SCALE GENOMIC DNA]</scope>
    <source>
        <strain evidence="1">CBS 11374</strain>
    </source>
</reference>
<dbReference type="RefSeq" id="XP_062793090.1">
    <property type="nucleotide sequence ID" value="XM_062937039.1"/>
</dbReference>
<keyword evidence="2" id="KW-1185">Reference proteome</keyword>
<dbReference type="GeneID" id="87957457"/>
<evidence type="ECO:0000313" key="1">
    <source>
        <dbReference type="EMBL" id="WRT68350.1"/>
    </source>
</evidence>
<gene>
    <name evidence="1" type="ORF">IL334_005326</name>
</gene>
<dbReference type="EMBL" id="CP141887">
    <property type="protein sequence ID" value="WRT68350.1"/>
    <property type="molecule type" value="Genomic_DNA"/>
</dbReference>
<evidence type="ECO:0000313" key="2">
    <source>
        <dbReference type="Proteomes" id="UP001329825"/>
    </source>
</evidence>
<proteinExistence type="predicted"/>
<name>A0ABZ1D2U4_9TREE</name>
<protein>
    <submittedName>
        <fullName evidence="1">Uncharacterized protein</fullName>
    </submittedName>
</protein>
<organism evidence="1 2">
    <name type="scientific">Kwoniella shivajii</name>
    <dbReference type="NCBI Taxonomy" id="564305"/>
    <lineage>
        <taxon>Eukaryota</taxon>
        <taxon>Fungi</taxon>
        <taxon>Dikarya</taxon>
        <taxon>Basidiomycota</taxon>
        <taxon>Agaricomycotina</taxon>
        <taxon>Tremellomycetes</taxon>
        <taxon>Tremellales</taxon>
        <taxon>Cryptococcaceae</taxon>
        <taxon>Kwoniella</taxon>
    </lineage>
</organism>